<evidence type="ECO:0000313" key="3">
    <source>
        <dbReference type="EMBL" id="VDD77012.1"/>
    </source>
</evidence>
<dbReference type="GO" id="GO:0005737">
    <property type="term" value="C:cytoplasm"/>
    <property type="evidence" value="ECO:0007669"/>
    <property type="project" value="TreeGrafter"/>
</dbReference>
<dbReference type="AlphaFoldDB" id="A0A0R3U835"/>
<dbReference type="EMBL" id="UXSR01000592">
    <property type="protein sequence ID" value="VDD77012.1"/>
    <property type="molecule type" value="Genomic_DNA"/>
</dbReference>
<feature type="repeat" description="ANK" evidence="2">
    <location>
        <begin position="18"/>
        <end position="50"/>
    </location>
</feature>
<accession>A0A0R3U835</accession>
<keyword evidence="4" id="KW-1185">Reference proteome</keyword>
<dbReference type="PROSITE" id="PS50297">
    <property type="entry name" value="ANK_REP_REGION"/>
    <property type="match status" value="2"/>
</dbReference>
<dbReference type="InterPro" id="IPR051226">
    <property type="entry name" value="PP1_Regulatory_Subunit"/>
</dbReference>
<feature type="repeat" description="ANK" evidence="2">
    <location>
        <begin position="113"/>
        <end position="145"/>
    </location>
</feature>
<dbReference type="PANTHER" id="PTHR24179:SF29">
    <property type="entry name" value="LD46604P"/>
    <property type="match status" value="1"/>
</dbReference>
<organism evidence="3 4">
    <name type="scientific">Mesocestoides corti</name>
    <name type="common">Flatworm</name>
    <dbReference type="NCBI Taxonomy" id="53468"/>
    <lineage>
        <taxon>Eukaryota</taxon>
        <taxon>Metazoa</taxon>
        <taxon>Spiralia</taxon>
        <taxon>Lophotrochozoa</taxon>
        <taxon>Platyhelminthes</taxon>
        <taxon>Cestoda</taxon>
        <taxon>Eucestoda</taxon>
        <taxon>Cyclophyllidea</taxon>
        <taxon>Mesocestoididae</taxon>
        <taxon>Mesocestoides</taxon>
    </lineage>
</organism>
<sequence length="187" mass="20911">MCALLLENGANVNAMDNEDWTPLHAAATCGNKELCGMLINWNADLLALNVDGNMPYDLCDDNDTLILLETEMAKRHVTQEQIDEIRLQPERDMLADLNRRLAAGDDLQALDSQGAAPIHIACSCGFVDVARFLLQHRFDPNLPDQDGWLPIHIAVSWGYVCSLIYAHFYHTLRLFAALKLFVVTCVD</sequence>
<evidence type="ECO:0000313" key="4">
    <source>
        <dbReference type="Proteomes" id="UP000267029"/>
    </source>
</evidence>
<keyword evidence="1" id="KW-0677">Repeat</keyword>
<protein>
    <recommendedName>
        <fullName evidence="5">cGMP-dependent protein kinase interacting domain-containing protein</fullName>
    </recommendedName>
</protein>
<dbReference type="SMART" id="SM00248">
    <property type="entry name" value="ANK"/>
    <property type="match status" value="2"/>
</dbReference>
<name>A0A0R3U835_MESCO</name>
<proteinExistence type="predicted"/>
<dbReference type="OrthoDB" id="19014at2759"/>
<keyword evidence="2" id="KW-0040">ANK repeat</keyword>
<dbReference type="PROSITE" id="PS50088">
    <property type="entry name" value="ANK_REPEAT"/>
    <property type="match status" value="2"/>
</dbReference>
<dbReference type="SUPFAM" id="SSF48403">
    <property type="entry name" value="Ankyrin repeat"/>
    <property type="match status" value="1"/>
</dbReference>
<gene>
    <name evidence="3" type="ORF">MCOS_LOCUS3015</name>
</gene>
<evidence type="ECO:0000256" key="2">
    <source>
        <dbReference type="PROSITE-ProRule" id="PRU00023"/>
    </source>
</evidence>
<dbReference type="PANTHER" id="PTHR24179">
    <property type="entry name" value="PROTEIN PHOSPHATASE 1 REGULATORY SUBUNIT 12"/>
    <property type="match status" value="1"/>
</dbReference>
<dbReference type="Proteomes" id="UP000267029">
    <property type="component" value="Unassembled WGS sequence"/>
</dbReference>
<evidence type="ECO:0008006" key="5">
    <source>
        <dbReference type="Google" id="ProtNLM"/>
    </source>
</evidence>
<dbReference type="STRING" id="53468.A0A0R3U835"/>
<reference evidence="3 4" key="1">
    <citation type="submission" date="2018-10" db="EMBL/GenBank/DDBJ databases">
        <authorList>
            <consortium name="Pathogen Informatics"/>
        </authorList>
    </citation>
    <scope>NUCLEOTIDE SEQUENCE [LARGE SCALE GENOMIC DNA]</scope>
</reference>
<dbReference type="InterPro" id="IPR002110">
    <property type="entry name" value="Ankyrin_rpt"/>
</dbReference>
<dbReference type="InterPro" id="IPR036770">
    <property type="entry name" value="Ankyrin_rpt-contain_sf"/>
</dbReference>
<dbReference type="GO" id="GO:0004857">
    <property type="term" value="F:enzyme inhibitor activity"/>
    <property type="evidence" value="ECO:0007669"/>
    <property type="project" value="TreeGrafter"/>
</dbReference>
<dbReference type="Pfam" id="PF12796">
    <property type="entry name" value="Ank_2"/>
    <property type="match status" value="1"/>
</dbReference>
<evidence type="ECO:0000256" key="1">
    <source>
        <dbReference type="ARBA" id="ARBA00022737"/>
    </source>
</evidence>
<dbReference type="GO" id="GO:0017020">
    <property type="term" value="F:myosin phosphatase regulator activity"/>
    <property type="evidence" value="ECO:0007669"/>
    <property type="project" value="TreeGrafter"/>
</dbReference>
<dbReference type="Gene3D" id="1.25.40.20">
    <property type="entry name" value="Ankyrin repeat-containing domain"/>
    <property type="match status" value="2"/>
</dbReference>
<dbReference type="Pfam" id="PF13637">
    <property type="entry name" value="Ank_4"/>
    <property type="match status" value="1"/>
</dbReference>